<gene>
    <name evidence="1" type="ORF">DB30_04216</name>
</gene>
<dbReference type="EMBL" id="JMCC02000033">
    <property type="protein sequence ID" value="KIG16743.1"/>
    <property type="molecule type" value="Genomic_DNA"/>
</dbReference>
<dbReference type="Proteomes" id="UP000031599">
    <property type="component" value="Unassembled WGS sequence"/>
</dbReference>
<dbReference type="Gene3D" id="3.30.1460.10">
    <property type="match status" value="1"/>
</dbReference>
<dbReference type="AlphaFoldDB" id="A0A0C2A041"/>
<dbReference type="SUPFAM" id="SSF69635">
    <property type="entry name" value="Type III secretory system chaperone-like"/>
    <property type="match status" value="1"/>
</dbReference>
<evidence type="ECO:0000313" key="1">
    <source>
        <dbReference type="EMBL" id="KIG16743.1"/>
    </source>
</evidence>
<name>A0A0C2A041_9BACT</name>
<comment type="caution">
    <text evidence="1">The sequence shown here is derived from an EMBL/GenBank/DDBJ whole genome shotgun (WGS) entry which is preliminary data.</text>
</comment>
<proteinExistence type="predicted"/>
<evidence type="ECO:0000313" key="2">
    <source>
        <dbReference type="Proteomes" id="UP000031599"/>
    </source>
</evidence>
<dbReference type="InterPro" id="IPR054345">
    <property type="entry name" value="Tir-like"/>
</dbReference>
<sequence>MLFRSGAVFDQLDPTTWVLHLDNRHRSRVVVKVEDPIVLFSLPLCTLDETITNREQLYRTLLELNADFMHNAYAIENSRLLLSGALQTENLDANEFQAIIDDLTMTLDEHLDKLSDWKLDTRGTTEA</sequence>
<dbReference type="Pfam" id="PF22550">
    <property type="entry name" value="CesT_Tir_1"/>
    <property type="match status" value="1"/>
</dbReference>
<accession>A0A0C2A041</accession>
<protein>
    <recommendedName>
        <fullName evidence="3">YbjN domain-containing protein</fullName>
    </recommendedName>
</protein>
<reference evidence="1 2" key="1">
    <citation type="submission" date="2014-12" db="EMBL/GenBank/DDBJ databases">
        <title>Genome assembly of Enhygromyxa salina DSM 15201.</title>
        <authorList>
            <person name="Sharma G."/>
            <person name="Subramanian S."/>
        </authorList>
    </citation>
    <scope>NUCLEOTIDE SEQUENCE [LARGE SCALE GENOMIC DNA]</scope>
    <source>
        <strain evidence="1 2">DSM 15201</strain>
    </source>
</reference>
<organism evidence="1 2">
    <name type="scientific">Enhygromyxa salina</name>
    <dbReference type="NCBI Taxonomy" id="215803"/>
    <lineage>
        <taxon>Bacteria</taxon>
        <taxon>Pseudomonadati</taxon>
        <taxon>Myxococcota</taxon>
        <taxon>Polyangia</taxon>
        <taxon>Nannocystales</taxon>
        <taxon>Nannocystaceae</taxon>
        <taxon>Enhygromyxa</taxon>
    </lineage>
</organism>
<evidence type="ECO:0008006" key="3">
    <source>
        <dbReference type="Google" id="ProtNLM"/>
    </source>
</evidence>